<organism evidence="2 3">
    <name type="scientific">Luteolibacter pohnpeiensis</name>
    <dbReference type="NCBI Taxonomy" id="454153"/>
    <lineage>
        <taxon>Bacteria</taxon>
        <taxon>Pseudomonadati</taxon>
        <taxon>Verrucomicrobiota</taxon>
        <taxon>Verrucomicrobiia</taxon>
        <taxon>Verrucomicrobiales</taxon>
        <taxon>Verrucomicrobiaceae</taxon>
        <taxon>Luteolibacter</taxon>
    </lineage>
</organism>
<name>A0A934S544_9BACT</name>
<evidence type="ECO:0000313" key="2">
    <source>
        <dbReference type="EMBL" id="MBK1881324.1"/>
    </source>
</evidence>
<comment type="caution">
    <text evidence="2">The sequence shown here is derived from an EMBL/GenBank/DDBJ whole genome shotgun (WGS) entry which is preliminary data.</text>
</comment>
<dbReference type="RefSeq" id="WP_200267418.1">
    <property type="nucleotide sequence ID" value="NZ_JAENIJ010000003.1"/>
</dbReference>
<reference evidence="2" key="1">
    <citation type="submission" date="2021-01" db="EMBL/GenBank/DDBJ databases">
        <title>Modified the classification status of verrucomicrobia.</title>
        <authorList>
            <person name="Feng X."/>
        </authorList>
    </citation>
    <scope>NUCLEOTIDE SEQUENCE</scope>
    <source>
        <strain evidence="2">KCTC 22041</strain>
    </source>
</reference>
<dbReference type="AlphaFoldDB" id="A0A934S544"/>
<dbReference type="EMBL" id="JAENIJ010000003">
    <property type="protein sequence ID" value="MBK1881324.1"/>
    <property type="molecule type" value="Genomic_DNA"/>
</dbReference>
<evidence type="ECO:0000313" key="3">
    <source>
        <dbReference type="Proteomes" id="UP000603141"/>
    </source>
</evidence>
<accession>A0A934S544</accession>
<keyword evidence="3" id="KW-1185">Reference proteome</keyword>
<dbReference type="Pfam" id="PF10531">
    <property type="entry name" value="SLBB"/>
    <property type="match status" value="1"/>
</dbReference>
<evidence type="ECO:0000259" key="1">
    <source>
        <dbReference type="Pfam" id="PF10531"/>
    </source>
</evidence>
<dbReference type="Gene3D" id="3.10.560.10">
    <property type="entry name" value="Outer membrane lipoprotein wza domain like"/>
    <property type="match status" value="1"/>
</dbReference>
<dbReference type="InterPro" id="IPR019554">
    <property type="entry name" value="Soluble_ligand-bd"/>
</dbReference>
<gene>
    <name evidence="2" type="ORF">JIN85_02790</name>
</gene>
<feature type="domain" description="Soluble ligand binding" evidence="1">
    <location>
        <begin position="141"/>
        <end position="188"/>
    </location>
</feature>
<dbReference type="Proteomes" id="UP000603141">
    <property type="component" value="Unassembled WGS sequence"/>
</dbReference>
<protein>
    <submittedName>
        <fullName evidence="2">SLBB domain-containing protein</fullName>
    </submittedName>
</protein>
<sequence length="224" mass="24484">MNIIYPIQSVLVYLAMCFSSQNVDRITVKGPNIEAVELVRDGDVWKNSDGSRFLIENGQLEISRESGNEVLPIHEFIPELKDHNWVDAPTVSMMDGTLSKDEDGFTFKIKVAGGDQIDTYSINYKASAPKQELAALGEIRINVLGAVRVPGVYKVAGNGSLIDAIATAGGFGEKANSKKVSIVRGPAGEIPNVTYFNVESMLDGKNPAPALKERDTIYVYERIF</sequence>
<proteinExistence type="predicted"/>